<sequence>MQSQKDYQQLLQEVDNMIQEIQKLRLGNGLNLERGFWRNLKQHIVGNMRSVKSWGMEQFLQVRNYVNINVISLIQWWWKI</sequence>
<dbReference type="RefSeq" id="XP_001455806.1">
    <property type="nucleotide sequence ID" value="XM_001455769.1"/>
</dbReference>
<dbReference type="AlphaFoldDB" id="A0DZE2"/>
<evidence type="ECO:0000313" key="2">
    <source>
        <dbReference type="Proteomes" id="UP000000600"/>
    </source>
</evidence>
<keyword evidence="2" id="KW-1185">Reference proteome</keyword>
<proteinExistence type="predicted"/>
<protein>
    <submittedName>
        <fullName evidence="1">Uncharacterized protein</fullName>
    </submittedName>
</protein>
<accession>A0DZE2</accession>
<dbReference type="HOGENOM" id="CLU_2594970_0_0_1"/>
<reference evidence="1 2" key="1">
    <citation type="journal article" date="2006" name="Nature">
        <title>Global trends of whole-genome duplications revealed by the ciliate Paramecium tetraurelia.</title>
        <authorList>
            <consortium name="Genoscope"/>
            <person name="Aury J.-M."/>
            <person name="Jaillon O."/>
            <person name="Duret L."/>
            <person name="Noel B."/>
            <person name="Jubin C."/>
            <person name="Porcel B.M."/>
            <person name="Segurens B."/>
            <person name="Daubin V."/>
            <person name="Anthouard V."/>
            <person name="Aiach N."/>
            <person name="Arnaiz O."/>
            <person name="Billaut A."/>
            <person name="Beisson J."/>
            <person name="Blanc I."/>
            <person name="Bouhouche K."/>
            <person name="Camara F."/>
            <person name="Duharcourt S."/>
            <person name="Guigo R."/>
            <person name="Gogendeau D."/>
            <person name="Katinka M."/>
            <person name="Keller A.-M."/>
            <person name="Kissmehl R."/>
            <person name="Klotz C."/>
            <person name="Koll F."/>
            <person name="Le Moue A."/>
            <person name="Lepere C."/>
            <person name="Malinsky S."/>
            <person name="Nowacki M."/>
            <person name="Nowak J.K."/>
            <person name="Plattner H."/>
            <person name="Poulain J."/>
            <person name="Ruiz F."/>
            <person name="Serrano V."/>
            <person name="Zagulski M."/>
            <person name="Dessen P."/>
            <person name="Betermier M."/>
            <person name="Weissenbach J."/>
            <person name="Scarpelli C."/>
            <person name="Schachter V."/>
            <person name="Sperling L."/>
            <person name="Meyer E."/>
            <person name="Cohen J."/>
            <person name="Wincker P."/>
        </authorList>
    </citation>
    <scope>NUCLEOTIDE SEQUENCE [LARGE SCALE GENOMIC DNA]</scope>
    <source>
        <strain evidence="1 2">Stock d4-2</strain>
    </source>
</reference>
<dbReference type="EMBL" id="CT868650">
    <property type="protein sequence ID" value="CAK88409.1"/>
    <property type="molecule type" value="Genomic_DNA"/>
</dbReference>
<dbReference type="GeneID" id="5041594"/>
<name>A0DZE2_PARTE</name>
<dbReference type="KEGG" id="ptm:GSPATT00021576001"/>
<evidence type="ECO:0000313" key="1">
    <source>
        <dbReference type="EMBL" id="CAK88409.1"/>
    </source>
</evidence>
<dbReference type="InParanoid" id="A0DZE2"/>
<organism evidence="1 2">
    <name type="scientific">Paramecium tetraurelia</name>
    <dbReference type="NCBI Taxonomy" id="5888"/>
    <lineage>
        <taxon>Eukaryota</taxon>
        <taxon>Sar</taxon>
        <taxon>Alveolata</taxon>
        <taxon>Ciliophora</taxon>
        <taxon>Intramacronucleata</taxon>
        <taxon>Oligohymenophorea</taxon>
        <taxon>Peniculida</taxon>
        <taxon>Parameciidae</taxon>
        <taxon>Paramecium</taxon>
    </lineage>
</organism>
<dbReference type="Proteomes" id="UP000000600">
    <property type="component" value="Unassembled WGS sequence"/>
</dbReference>
<gene>
    <name evidence="1" type="ORF">GSPATT00021576001</name>
</gene>